<accession>A0A9D5P174</accession>
<dbReference type="GO" id="GO:0051539">
    <property type="term" value="F:4 iron, 4 sulfur cluster binding"/>
    <property type="evidence" value="ECO:0007669"/>
    <property type="project" value="UniProtKB-KW"/>
</dbReference>
<evidence type="ECO:0000256" key="3">
    <source>
        <dbReference type="ARBA" id="ARBA00022691"/>
    </source>
</evidence>
<gene>
    <name evidence="8" type="ORF">E7101_08100</name>
</gene>
<dbReference type="InterPro" id="IPR058240">
    <property type="entry name" value="rSAM_sf"/>
</dbReference>
<dbReference type="EMBL" id="SUYC01000008">
    <property type="protein sequence ID" value="MBE6270899.1"/>
    <property type="molecule type" value="Genomic_DNA"/>
</dbReference>
<dbReference type="AlphaFoldDB" id="A0A9D5P174"/>
<dbReference type="SFLD" id="SFLDS00029">
    <property type="entry name" value="Radical_SAM"/>
    <property type="match status" value="1"/>
</dbReference>
<evidence type="ECO:0000256" key="5">
    <source>
        <dbReference type="ARBA" id="ARBA00023004"/>
    </source>
</evidence>
<dbReference type="Proteomes" id="UP000806522">
    <property type="component" value="Unassembled WGS sequence"/>
</dbReference>
<dbReference type="CDD" id="cd01335">
    <property type="entry name" value="Radical_SAM"/>
    <property type="match status" value="1"/>
</dbReference>
<dbReference type="GO" id="GO:0046872">
    <property type="term" value="F:metal ion binding"/>
    <property type="evidence" value="ECO:0007669"/>
    <property type="project" value="UniProtKB-KW"/>
</dbReference>
<keyword evidence="5" id="KW-0408">Iron</keyword>
<dbReference type="SUPFAM" id="SSF102114">
    <property type="entry name" value="Radical SAM enzymes"/>
    <property type="match status" value="1"/>
</dbReference>
<keyword evidence="2" id="KW-0004">4Fe-4S</keyword>
<evidence type="ECO:0000256" key="4">
    <source>
        <dbReference type="ARBA" id="ARBA00022723"/>
    </source>
</evidence>
<dbReference type="InterPro" id="IPR013785">
    <property type="entry name" value="Aldolase_TIM"/>
</dbReference>
<dbReference type="SFLD" id="SFLDG01067">
    <property type="entry name" value="SPASM/twitch_domain_containing"/>
    <property type="match status" value="1"/>
</dbReference>
<feature type="domain" description="Radical SAM core" evidence="7">
    <location>
        <begin position="111"/>
        <end position="332"/>
    </location>
</feature>
<dbReference type="InterPro" id="IPR007197">
    <property type="entry name" value="rSAM"/>
</dbReference>
<evidence type="ECO:0000256" key="1">
    <source>
        <dbReference type="ARBA" id="ARBA00001966"/>
    </source>
</evidence>
<evidence type="ECO:0000256" key="6">
    <source>
        <dbReference type="ARBA" id="ARBA00023014"/>
    </source>
</evidence>
<keyword evidence="3" id="KW-0949">S-adenosyl-L-methionine</keyword>
<evidence type="ECO:0000313" key="9">
    <source>
        <dbReference type="Proteomes" id="UP000806522"/>
    </source>
</evidence>
<organism evidence="8 9">
    <name type="scientific">Xylanibacter ruminicola</name>
    <name type="common">Prevotella ruminicola</name>
    <dbReference type="NCBI Taxonomy" id="839"/>
    <lineage>
        <taxon>Bacteria</taxon>
        <taxon>Pseudomonadati</taxon>
        <taxon>Bacteroidota</taxon>
        <taxon>Bacteroidia</taxon>
        <taxon>Bacteroidales</taxon>
        <taxon>Prevotellaceae</taxon>
        <taxon>Xylanibacter</taxon>
    </lineage>
</organism>
<keyword evidence="6" id="KW-0411">Iron-sulfur</keyword>
<reference evidence="8" key="1">
    <citation type="submission" date="2019-04" db="EMBL/GenBank/DDBJ databases">
        <title>Evolution of Biomass-Degrading Anaerobic Consortia Revealed by Metagenomics.</title>
        <authorList>
            <person name="Peng X."/>
        </authorList>
    </citation>
    <scope>NUCLEOTIDE SEQUENCE</scope>
    <source>
        <strain evidence="8">SIG140</strain>
    </source>
</reference>
<dbReference type="GO" id="GO:0003824">
    <property type="term" value="F:catalytic activity"/>
    <property type="evidence" value="ECO:0007669"/>
    <property type="project" value="InterPro"/>
</dbReference>
<evidence type="ECO:0000259" key="7">
    <source>
        <dbReference type="PROSITE" id="PS51918"/>
    </source>
</evidence>
<sequence>MLHLCVEVKPKRTMKIIIPPASLFEQIAGRQKRADGQHYRLMTYVVQQPVIDGLLLYNTLTCSLVLLSPDEAADLTAQRELIDRWFLVPEAHDDRKLSQQVRQMAVLLEPASKAINTYVILPTTGCNARCFYCYEQGTRPVTMTAETASKVVRYIVAHRGGEQVWCTWFGGEPLVNAKVIDQICTELREQGVPFRSEMISNGYLFDADMVKRAKELWQLQWVQITLDGAAQTYNRVKDYVYRDVNAFERVLQNIGLLIAAGIRVKTRLNVGKHNIVEMAELVELLHQRFGADEHLTVTPRALFEEEDNAELFAQLMQLEQQIAACGSHFKGRLPKSIRVNRCMAEVDGSRVVIAPDGHLGKCHQYIDREFFGQIDSEERNDAILRKFKERRADIDACTTCFNYPQCIRLVMCKKDINCTSVKQQERLHETMEGMKDEYERYLNNENHYPDSITV</sequence>
<evidence type="ECO:0000313" key="8">
    <source>
        <dbReference type="EMBL" id="MBE6270899.1"/>
    </source>
</evidence>
<evidence type="ECO:0000256" key="2">
    <source>
        <dbReference type="ARBA" id="ARBA00022485"/>
    </source>
</evidence>
<dbReference type="Pfam" id="PF04055">
    <property type="entry name" value="Radical_SAM"/>
    <property type="match status" value="1"/>
</dbReference>
<comment type="caution">
    <text evidence="8">The sequence shown here is derived from an EMBL/GenBank/DDBJ whole genome shotgun (WGS) entry which is preliminary data.</text>
</comment>
<comment type="cofactor">
    <cofactor evidence="1">
        <name>[4Fe-4S] cluster</name>
        <dbReference type="ChEBI" id="CHEBI:49883"/>
    </cofactor>
</comment>
<proteinExistence type="predicted"/>
<dbReference type="Gene3D" id="3.20.20.70">
    <property type="entry name" value="Aldolase class I"/>
    <property type="match status" value="1"/>
</dbReference>
<keyword evidence="4" id="KW-0479">Metal-binding</keyword>
<dbReference type="PROSITE" id="PS51918">
    <property type="entry name" value="RADICAL_SAM"/>
    <property type="match status" value="1"/>
</dbReference>
<dbReference type="PANTHER" id="PTHR43787:SF3">
    <property type="entry name" value="ARYLSULFATASE REGULATORY PROTEIN"/>
    <property type="match status" value="1"/>
</dbReference>
<protein>
    <submittedName>
        <fullName evidence="8">Radical SAM protein</fullName>
    </submittedName>
</protein>
<dbReference type="PANTHER" id="PTHR43787">
    <property type="entry name" value="FEMO COFACTOR BIOSYNTHESIS PROTEIN NIFB-RELATED"/>
    <property type="match status" value="1"/>
</dbReference>
<name>A0A9D5P174_XYLRU</name>